<keyword evidence="10" id="KW-1185">Reference proteome</keyword>
<reference evidence="9" key="1">
    <citation type="submission" date="2018-11" db="EMBL/GenBank/DDBJ databases">
        <authorList>
            <person name="Alioto T."/>
            <person name="Alioto T."/>
        </authorList>
    </citation>
    <scope>NUCLEOTIDE SEQUENCE</scope>
</reference>
<dbReference type="GO" id="GO:0005634">
    <property type="term" value="C:nucleus"/>
    <property type="evidence" value="ECO:0007669"/>
    <property type="project" value="UniProtKB-SubCell"/>
</dbReference>
<evidence type="ECO:0000256" key="1">
    <source>
        <dbReference type="ARBA" id="ARBA00004123"/>
    </source>
</evidence>
<organism evidence="9 10">
    <name type="scientific">Mytilus galloprovincialis</name>
    <name type="common">Mediterranean mussel</name>
    <dbReference type="NCBI Taxonomy" id="29158"/>
    <lineage>
        <taxon>Eukaryota</taxon>
        <taxon>Metazoa</taxon>
        <taxon>Spiralia</taxon>
        <taxon>Lophotrochozoa</taxon>
        <taxon>Mollusca</taxon>
        <taxon>Bivalvia</taxon>
        <taxon>Autobranchia</taxon>
        <taxon>Pteriomorphia</taxon>
        <taxon>Mytilida</taxon>
        <taxon>Mytiloidea</taxon>
        <taxon>Mytilidae</taxon>
        <taxon>Mytilinae</taxon>
        <taxon>Mytilus</taxon>
    </lineage>
</organism>
<sequence length="723" mass="81277">MAEFDRQHQVSLKFKHIKVQVITGLSYNEQTDVVVNSTSQKLNLTDGLGSKALFKAAGDQIQSEISAKYPDGVVCGELAISGGHNLYCALVFHCFLKRWTEGDKDNAEKVLKQIVTSSLQEAHEKRDVQSITFPALGRGFSNFKADNVAKLMFQCVADFEESLGTEPTVKDVRFVIYPGDEEGVEAFIEEAKQRSQNVVTTMEYSTDIGNVRFTLVRGSLTKQVCDVVVNETLENLDMSKSPMSKELCAAAGPGLHLSLKQNVGDKIQYGHIAVTGNADLTNCKAVYHGALPLYKESSKVECRQAINIFLMQCFMEATESGYHSISLPPLGTDLKGYSAELSAEAIQGSIVEYLSGNCDDTSLQNIYLVVHPSAGNIFKAFKDKMFRYAKGKEKLDKTLIAKPPKQGEPCAPVSVENMPLNLVQMPRMPARGTIQWFIQMYQNDLMTPPYWTYFPGGERLRKLKVDPTFASKGAFKLVDVDQKTLQAIRSLVQKTWNEDSFKHGRDAAGLVDLKYNKIKVTGVKRLENLNLFEKYASFRQQMFGKVVTKSSIFRSPDQYRQSKGQLLTTHHIDPCLTKDIYREINEHYVFHGTKAENIEIILATGLDSRMAGANAMFGQGVYGAESSTKSDQYADDRANRDMSPKSMFLTRMCMGEICIVDKPLRMQRPPCRSCLSLRCKKECRNTKLFDSVLVDGQWIFREMVVYDHAQCYPEFLIKYQRVK</sequence>
<dbReference type="GO" id="GO:0010629">
    <property type="term" value="P:negative regulation of gene expression"/>
    <property type="evidence" value="ECO:0007669"/>
    <property type="project" value="TreeGrafter"/>
</dbReference>
<keyword evidence="5" id="KW-0539">Nucleus</keyword>
<comment type="caution">
    <text evidence="9">The sequence shown here is derived from an EMBL/GenBank/DDBJ whole genome shotgun (WGS) entry which is preliminary data.</text>
</comment>
<dbReference type="PANTHER" id="PTHR14453">
    <property type="entry name" value="PARP/ZINC FINGER CCCH TYPE DOMAIN CONTAINING PROTEIN"/>
    <property type="match status" value="1"/>
</dbReference>
<dbReference type="Pfam" id="PF01661">
    <property type="entry name" value="Macro"/>
    <property type="match status" value="2"/>
</dbReference>
<evidence type="ECO:0000259" key="8">
    <source>
        <dbReference type="PROSITE" id="PS51154"/>
    </source>
</evidence>
<evidence type="ECO:0000256" key="5">
    <source>
        <dbReference type="ARBA" id="ARBA00023242"/>
    </source>
</evidence>
<gene>
    <name evidence="9" type="ORF">MGAL_10B005472</name>
</gene>
<evidence type="ECO:0000313" key="10">
    <source>
        <dbReference type="Proteomes" id="UP000596742"/>
    </source>
</evidence>
<comment type="subcellular location">
    <subcellularLocation>
        <location evidence="1">Nucleus</location>
    </subcellularLocation>
</comment>
<dbReference type="InterPro" id="IPR012317">
    <property type="entry name" value="Poly(ADP-ribose)pol_cat_dom"/>
</dbReference>
<evidence type="ECO:0000256" key="3">
    <source>
        <dbReference type="ARBA" id="ARBA00022679"/>
    </source>
</evidence>
<evidence type="ECO:0000259" key="7">
    <source>
        <dbReference type="PROSITE" id="PS51059"/>
    </source>
</evidence>
<keyword evidence="2 6" id="KW-0328">Glycosyltransferase</keyword>
<dbReference type="GO" id="GO:0003950">
    <property type="term" value="F:NAD+ poly-ADP-ribosyltransferase activity"/>
    <property type="evidence" value="ECO:0007669"/>
    <property type="project" value="UniProtKB-UniRule"/>
</dbReference>
<dbReference type="AlphaFoldDB" id="A0A8B6GAN7"/>
<evidence type="ECO:0000256" key="6">
    <source>
        <dbReference type="RuleBase" id="RU362114"/>
    </source>
</evidence>
<name>A0A8B6GAN7_MYTGA</name>
<proteinExistence type="predicted"/>
<dbReference type="Proteomes" id="UP000596742">
    <property type="component" value="Unassembled WGS sequence"/>
</dbReference>
<feature type="domain" description="Macro" evidence="8">
    <location>
        <begin position="6"/>
        <end position="195"/>
    </location>
</feature>
<evidence type="ECO:0000313" key="9">
    <source>
        <dbReference type="EMBL" id="VDI61243.1"/>
    </source>
</evidence>
<dbReference type="InterPro" id="IPR002589">
    <property type="entry name" value="Macro_dom"/>
</dbReference>
<protein>
    <recommendedName>
        <fullName evidence="6">Poly [ADP-ribose] polymerase</fullName>
        <shortName evidence="6">PARP</shortName>
        <ecNumber evidence="6">2.4.2.-</ecNumber>
    </recommendedName>
</protein>
<evidence type="ECO:0000256" key="2">
    <source>
        <dbReference type="ARBA" id="ARBA00022676"/>
    </source>
</evidence>
<dbReference type="InterPro" id="IPR052056">
    <property type="entry name" value="Mono-ARTD/PARP"/>
</dbReference>
<dbReference type="PROSITE" id="PS51154">
    <property type="entry name" value="MACRO"/>
    <property type="match status" value="2"/>
</dbReference>
<dbReference type="EMBL" id="UYJE01008116">
    <property type="protein sequence ID" value="VDI61243.1"/>
    <property type="molecule type" value="Genomic_DNA"/>
</dbReference>
<keyword evidence="4 6" id="KW-0520">NAD</keyword>
<accession>A0A8B6GAN7</accession>
<dbReference type="InterPro" id="IPR043472">
    <property type="entry name" value="Macro_dom-like"/>
</dbReference>
<dbReference type="PROSITE" id="PS51059">
    <property type="entry name" value="PARP_CATALYTIC"/>
    <property type="match status" value="1"/>
</dbReference>
<dbReference type="OrthoDB" id="6133115at2759"/>
<dbReference type="SUPFAM" id="SSF56399">
    <property type="entry name" value="ADP-ribosylation"/>
    <property type="match status" value="1"/>
</dbReference>
<dbReference type="GO" id="GO:0003714">
    <property type="term" value="F:transcription corepressor activity"/>
    <property type="evidence" value="ECO:0007669"/>
    <property type="project" value="TreeGrafter"/>
</dbReference>
<dbReference type="Pfam" id="PF00644">
    <property type="entry name" value="PARP"/>
    <property type="match status" value="1"/>
</dbReference>
<dbReference type="Gene3D" id="3.90.228.10">
    <property type="match status" value="1"/>
</dbReference>
<dbReference type="GO" id="GO:0005737">
    <property type="term" value="C:cytoplasm"/>
    <property type="evidence" value="ECO:0007669"/>
    <property type="project" value="TreeGrafter"/>
</dbReference>
<feature type="domain" description="Macro" evidence="8">
    <location>
        <begin position="200"/>
        <end position="386"/>
    </location>
</feature>
<evidence type="ECO:0000256" key="4">
    <source>
        <dbReference type="ARBA" id="ARBA00023027"/>
    </source>
</evidence>
<dbReference type="EC" id="2.4.2.-" evidence="6"/>
<feature type="domain" description="PARP catalytic" evidence="7">
    <location>
        <begin position="463"/>
        <end position="723"/>
    </location>
</feature>
<dbReference type="Gene3D" id="3.40.220.10">
    <property type="entry name" value="Leucine Aminopeptidase, subunit E, domain 1"/>
    <property type="match status" value="2"/>
</dbReference>
<dbReference type="PANTHER" id="PTHR14453:SF102">
    <property type="entry name" value="PROTEIN MONO-ADP-RIBOSYLTRANSFERASE PARP14-LIKE"/>
    <property type="match status" value="1"/>
</dbReference>
<dbReference type="SMART" id="SM00506">
    <property type="entry name" value="A1pp"/>
    <property type="match status" value="2"/>
</dbReference>
<dbReference type="SUPFAM" id="SSF52949">
    <property type="entry name" value="Macro domain-like"/>
    <property type="match status" value="2"/>
</dbReference>
<keyword evidence="3 6" id="KW-0808">Transferase</keyword>